<accession>A0AAP3U0G6</accession>
<evidence type="ECO:0000313" key="1">
    <source>
        <dbReference type="EMBL" id="MDV2621521.1"/>
    </source>
</evidence>
<reference evidence="1" key="1">
    <citation type="journal article" date="2023" name="PeerJ">
        <title>Selection and evaluation of lactic acid bacteria from chicken feces in Thailand as potential probiotics.</title>
        <authorList>
            <person name="Khurajog B."/>
            <person name="Disastra Y."/>
            <person name="Lawwyne L.D."/>
            <person name="Sirichokchatchawan W."/>
            <person name="Niyomtham W."/>
            <person name="Yindee J."/>
            <person name="Hampson D.J."/>
            <person name="Prapasarakul N."/>
        </authorList>
    </citation>
    <scope>NUCLEOTIDE SEQUENCE</scope>
    <source>
        <strain evidence="1">BF9</strain>
    </source>
</reference>
<dbReference type="KEGG" id="paci:A4V11_03765"/>
<comment type="caution">
    <text evidence="1">The sequence shown here is derived from an EMBL/GenBank/DDBJ whole genome shotgun (WGS) entry which is preliminary data.</text>
</comment>
<dbReference type="RefSeq" id="WP_005917792.1">
    <property type="nucleotide sequence ID" value="NZ_BJMF01000003.1"/>
</dbReference>
<proteinExistence type="predicted"/>
<dbReference type="EMBL" id="JAWJAV010000004">
    <property type="protein sequence ID" value="MDV2621521.1"/>
    <property type="molecule type" value="Genomic_DNA"/>
</dbReference>
<dbReference type="Pfam" id="PF16929">
    <property type="entry name" value="Asp2"/>
    <property type="match status" value="1"/>
</dbReference>
<name>A0AAP3U0G6_PEDAC</name>
<organism evidence="1 2">
    <name type="scientific">Pediococcus acidilactici</name>
    <dbReference type="NCBI Taxonomy" id="1254"/>
    <lineage>
        <taxon>Bacteria</taxon>
        <taxon>Bacillati</taxon>
        <taxon>Bacillota</taxon>
        <taxon>Bacilli</taxon>
        <taxon>Lactobacillales</taxon>
        <taxon>Lactobacillaceae</taxon>
        <taxon>Pediococcus</taxon>
        <taxon>Pediococcus acidilactici group</taxon>
    </lineage>
</organism>
<dbReference type="Proteomes" id="UP001280897">
    <property type="component" value="Unassembled WGS sequence"/>
</dbReference>
<dbReference type="InterPro" id="IPR022267">
    <property type="entry name" value="Asp2"/>
</dbReference>
<dbReference type="GO" id="GO:0015031">
    <property type="term" value="P:protein transport"/>
    <property type="evidence" value="ECO:0007669"/>
    <property type="project" value="InterPro"/>
</dbReference>
<dbReference type="AlphaFoldDB" id="A0AAP3U0G6"/>
<protein>
    <submittedName>
        <fullName evidence="1">Accessory Sec system protein Asp2</fullName>
    </submittedName>
</protein>
<sequence length="532" mass="60349">MSKMKIIHLGPKIEGLAELIENDFEIFDVPLEVVNQPIGKEKKKLLIKGELNLAFRHDMFLITQPEYLAAEQSSLLKELPANNILIDDRLELSKEATQALHLKNAQFISIPNAENLAKQFKEVFYNDQLGFKYTFDNIQFDSLFKGTVKQLGHNYLRIIDNDIEEYQRVANWDGPIGVGGNTLWEIHTEFKRNNPTTNVRLRVSLISPADAQIYYSKEVDNDQLKNDIPLEVNDDGAFILVELLVKGKDVDLTMGAITLNEGRDGRGTLLIGEDMEIDDEAMGEPLYHYFDPGDFKPPLMVYFSGFRFNPGVEGMYMMRSLKGPSLLIEDFRILGGAFYVGGKKLESQIVNLIQSTLKKLGFKPNELILSGLSMGTFASLYYSSFLNPDWVIVGKPLTSLGEIAANERINRPGGFPTSLDVVLRLTGGIADENIKQADDIFWNSFTKHDHSKTNFVIVYMKDDDYDGEAFEKLDRFLRKHSPTSRIIHKGFTGRHNDQTGALGAWFKNQYQNILTTNYGRDFSPQEDDEDDE</sequence>
<dbReference type="GeneID" id="57366312"/>
<evidence type="ECO:0000313" key="2">
    <source>
        <dbReference type="Proteomes" id="UP001280897"/>
    </source>
</evidence>
<gene>
    <name evidence="1" type="primary">asp2</name>
    <name evidence="1" type="ORF">R0G89_07210</name>
</gene>
<dbReference type="InterPro" id="IPR029058">
    <property type="entry name" value="AB_hydrolase_fold"/>
</dbReference>
<dbReference type="NCBIfam" id="TIGR03712">
    <property type="entry name" value="acc_sec_asp2"/>
    <property type="match status" value="1"/>
</dbReference>
<dbReference type="SUPFAM" id="SSF53474">
    <property type="entry name" value="alpha/beta-Hydrolases"/>
    <property type="match status" value="1"/>
</dbReference>
<reference evidence="1" key="2">
    <citation type="submission" date="2023-10" db="EMBL/GenBank/DDBJ databases">
        <authorList>
            <person name="Khurajog B."/>
        </authorList>
    </citation>
    <scope>NUCLEOTIDE SEQUENCE</scope>
    <source>
        <strain evidence="1">BF9</strain>
    </source>
</reference>